<feature type="region of interest" description="Disordered" evidence="2">
    <location>
        <begin position="74"/>
        <end position="104"/>
    </location>
</feature>
<feature type="region of interest" description="Disordered" evidence="2">
    <location>
        <begin position="1"/>
        <end position="42"/>
    </location>
</feature>
<reference evidence="4" key="1">
    <citation type="journal article" date="2012" name="PLoS Genet.">
        <title>The genomes of the fungal plant pathogens Cladosporium fulvum and Dothistroma septosporum reveal adaptation to different hosts and lifestyles but also signatures of common ancestry.</title>
        <authorList>
            <person name="de Wit P.J.G.M."/>
            <person name="van der Burgt A."/>
            <person name="Oekmen B."/>
            <person name="Stergiopoulos I."/>
            <person name="Abd-Elsalam K.A."/>
            <person name="Aerts A.L."/>
            <person name="Bahkali A.H."/>
            <person name="Beenen H.G."/>
            <person name="Chettri P."/>
            <person name="Cox M.P."/>
            <person name="Datema E."/>
            <person name="de Vries R.P."/>
            <person name="Dhillon B."/>
            <person name="Ganley A.R."/>
            <person name="Griffiths S.A."/>
            <person name="Guo Y."/>
            <person name="Hamelin R.C."/>
            <person name="Henrissat B."/>
            <person name="Kabir M.S."/>
            <person name="Jashni M.K."/>
            <person name="Kema G."/>
            <person name="Klaubauf S."/>
            <person name="Lapidus A."/>
            <person name="Levasseur A."/>
            <person name="Lindquist E."/>
            <person name="Mehrabi R."/>
            <person name="Ohm R.A."/>
            <person name="Owen T.J."/>
            <person name="Salamov A."/>
            <person name="Schwelm A."/>
            <person name="Schijlen E."/>
            <person name="Sun H."/>
            <person name="van den Burg H.A."/>
            <person name="van Ham R.C.H.J."/>
            <person name="Zhang S."/>
            <person name="Goodwin S.B."/>
            <person name="Grigoriev I.V."/>
            <person name="Collemare J."/>
            <person name="Bradshaw R.E."/>
        </authorList>
    </citation>
    <scope>NUCLEOTIDE SEQUENCE [LARGE SCALE GENOMIC DNA]</scope>
    <source>
        <strain evidence="4">NZE10 / CBS 128990</strain>
    </source>
</reference>
<reference evidence="3 4" key="2">
    <citation type="journal article" date="2012" name="PLoS Pathog.">
        <title>Diverse lifestyles and strategies of plant pathogenesis encoded in the genomes of eighteen Dothideomycetes fungi.</title>
        <authorList>
            <person name="Ohm R.A."/>
            <person name="Feau N."/>
            <person name="Henrissat B."/>
            <person name="Schoch C.L."/>
            <person name="Horwitz B.A."/>
            <person name="Barry K.W."/>
            <person name="Condon B.J."/>
            <person name="Copeland A.C."/>
            <person name="Dhillon B."/>
            <person name="Glaser F."/>
            <person name="Hesse C.N."/>
            <person name="Kosti I."/>
            <person name="LaButti K."/>
            <person name="Lindquist E.A."/>
            <person name="Lucas S."/>
            <person name="Salamov A.A."/>
            <person name="Bradshaw R.E."/>
            <person name="Ciuffetti L."/>
            <person name="Hamelin R.C."/>
            <person name="Kema G.H.J."/>
            <person name="Lawrence C."/>
            <person name="Scott J.A."/>
            <person name="Spatafora J.W."/>
            <person name="Turgeon B.G."/>
            <person name="de Wit P.J.G.M."/>
            <person name="Zhong S."/>
            <person name="Goodwin S.B."/>
            <person name="Grigoriev I.V."/>
        </authorList>
    </citation>
    <scope>NUCLEOTIDE SEQUENCE [LARGE SCALE GENOMIC DNA]</scope>
    <source>
        <strain evidence="4">NZE10 / CBS 128990</strain>
    </source>
</reference>
<feature type="region of interest" description="Disordered" evidence="2">
    <location>
        <begin position="601"/>
        <end position="630"/>
    </location>
</feature>
<proteinExistence type="inferred from homology"/>
<dbReference type="HOGENOM" id="CLU_022561_0_0_1"/>
<dbReference type="GO" id="GO:0005773">
    <property type="term" value="C:vacuole"/>
    <property type="evidence" value="ECO:0007669"/>
    <property type="project" value="GOC"/>
</dbReference>
<comment type="similarity">
    <text evidence="1">Belongs to the GID4/VID24 family.</text>
</comment>
<dbReference type="GO" id="GO:0007039">
    <property type="term" value="P:protein catabolic process in the vacuole"/>
    <property type="evidence" value="ECO:0007669"/>
    <property type="project" value="TreeGrafter"/>
</dbReference>
<feature type="region of interest" description="Disordered" evidence="2">
    <location>
        <begin position="143"/>
        <end position="179"/>
    </location>
</feature>
<feature type="compositionally biased region" description="Polar residues" evidence="2">
    <location>
        <begin position="148"/>
        <end position="162"/>
    </location>
</feature>
<dbReference type="Proteomes" id="UP000016933">
    <property type="component" value="Unassembled WGS sequence"/>
</dbReference>
<dbReference type="OMA" id="MPNYEGR"/>
<dbReference type="AlphaFoldDB" id="N1Q3V1"/>
<evidence type="ECO:0000256" key="2">
    <source>
        <dbReference type="SAM" id="MobiDB-lite"/>
    </source>
</evidence>
<feature type="region of interest" description="Disordered" evidence="2">
    <location>
        <begin position="444"/>
        <end position="499"/>
    </location>
</feature>
<feature type="compositionally biased region" description="Polar residues" evidence="2">
    <location>
        <begin position="308"/>
        <end position="324"/>
    </location>
</feature>
<feature type="compositionally biased region" description="Low complexity" evidence="2">
    <location>
        <begin position="77"/>
        <end position="91"/>
    </location>
</feature>
<dbReference type="PANTHER" id="PTHR14534">
    <property type="entry name" value="VACUOLAR IMPORT AND DEGRADATION PROTEIN 24"/>
    <property type="match status" value="1"/>
</dbReference>
<dbReference type="EMBL" id="KB446535">
    <property type="protein sequence ID" value="EME50382.1"/>
    <property type="molecule type" value="Genomic_DNA"/>
</dbReference>
<dbReference type="GO" id="GO:0006623">
    <property type="term" value="P:protein targeting to vacuole"/>
    <property type="evidence" value="ECO:0007669"/>
    <property type="project" value="TreeGrafter"/>
</dbReference>
<organism evidence="3 4">
    <name type="scientific">Dothistroma septosporum (strain NZE10 / CBS 128990)</name>
    <name type="common">Red band needle blight fungus</name>
    <name type="synonym">Mycosphaerella pini</name>
    <dbReference type="NCBI Taxonomy" id="675120"/>
    <lineage>
        <taxon>Eukaryota</taxon>
        <taxon>Fungi</taxon>
        <taxon>Dikarya</taxon>
        <taxon>Ascomycota</taxon>
        <taxon>Pezizomycotina</taxon>
        <taxon>Dothideomycetes</taxon>
        <taxon>Dothideomycetidae</taxon>
        <taxon>Mycosphaerellales</taxon>
        <taxon>Mycosphaerellaceae</taxon>
        <taxon>Dothistroma</taxon>
    </lineage>
</organism>
<protein>
    <recommendedName>
        <fullName evidence="5">Vacuolar import and degradation protein-domain-containing protein</fullName>
    </recommendedName>
</protein>
<feature type="compositionally biased region" description="Polar residues" evidence="2">
    <location>
        <begin position="615"/>
        <end position="630"/>
    </location>
</feature>
<feature type="compositionally biased region" description="Basic and acidic residues" evidence="2">
    <location>
        <begin position="92"/>
        <end position="104"/>
    </location>
</feature>
<feature type="compositionally biased region" description="Polar residues" evidence="2">
    <location>
        <begin position="1"/>
        <end position="32"/>
    </location>
</feature>
<evidence type="ECO:0000313" key="3">
    <source>
        <dbReference type="EMBL" id="EME50382.1"/>
    </source>
</evidence>
<feature type="compositionally biased region" description="Basic and acidic residues" evidence="2">
    <location>
        <begin position="280"/>
        <end position="293"/>
    </location>
</feature>
<dbReference type="GO" id="GO:0034657">
    <property type="term" value="C:GID complex"/>
    <property type="evidence" value="ECO:0007669"/>
    <property type="project" value="TreeGrafter"/>
</dbReference>
<dbReference type="InterPro" id="IPR018618">
    <property type="entry name" value="GID4/10-like"/>
</dbReference>
<dbReference type="OrthoDB" id="62at2759"/>
<evidence type="ECO:0008006" key="5">
    <source>
        <dbReference type="Google" id="ProtNLM"/>
    </source>
</evidence>
<feature type="region of interest" description="Disordered" evidence="2">
    <location>
        <begin position="280"/>
        <end position="331"/>
    </location>
</feature>
<sequence length="755" mass="83953">MPPANTPTITSPSDPRSPRSATSPPLESSVQRPLTPLSYLSSPVPDLAATLHTQAADEADEANVSFLRDSLESLDQAAESNSASNSSNSLSRTDRQQEYRTENQRRLDAQVDLATAAVLSDTGDDLSRRERLQRVLARLNRIHDPAGSSASAYGNRTPSPNRQRLYDWAPSQDEPSQQDDNELDQILAELRRQQPETHPDILRVLSQRQDSSQQRDRSASSTATATAEQPDATDRRDRLRERRRRENEWVSLRSRAVLQRARQESSPSATERMLRYVMERERSGMSEEEERARGSGWLNPGAGGTSDRAGSSEQQHNSGGSNRDSWPLPPAAGELRARTLQQRAEVMQRRYQAENAPPRLPRISTPPVPATSTNSSSSQFLENALKYLNQLRSCCRYEEALSAAIDHGLATKEFFADKHDDFVMDLEELEPLPVSSWMQPGSEFGGHQHATSGNAGLLQSRPSSSASHAVEQINPNYRNQSATSTGFDHPPGSTHVRPFDATRPWLSHQFTPPSLHPGALSAKPSEPAHDHWPVRVTIHSIDPERMTLQGTMEAYDVPQHPANVSILNSVERPKAGKKHAPITTFLEGHIIDLTTHSFLTPSAKDTQRHGPHPTAPQNATPYTTLSDHISFPSANAHTDASNWRKLPPFNTLSSSDEMARLLLSKGRMDEIHQEYVFMRWKERCFVHTKEDQCSAVERAGDQDRGHGLTISGFYYVSLRRADGRVEGLYFDPTSTPYQCLRLGGGRGGWGAVELR</sequence>
<feature type="region of interest" description="Disordered" evidence="2">
    <location>
        <begin position="205"/>
        <end position="240"/>
    </location>
</feature>
<dbReference type="eggNOG" id="KOG4635">
    <property type="taxonomic scope" value="Eukaryota"/>
</dbReference>
<feature type="compositionally biased region" description="Polar residues" evidence="2">
    <location>
        <begin position="460"/>
        <end position="486"/>
    </location>
</feature>
<gene>
    <name evidence="3" type="ORF">DOTSEDRAFT_69039</name>
</gene>
<accession>N1Q3V1</accession>
<feature type="compositionally biased region" description="Pro residues" evidence="2">
    <location>
        <begin position="358"/>
        <end position="369"/>
    </location>
</feature>
<evidence type="ECO:0000313" key="4">
    <source>
        <dbReference type="Proteomes" id="UP000016933"/>
    </source>
</evidence>
<dbReference type="GO" id="GO:0043161">
    <property type="term" value="P:proteasome-mediated ubiquitin-dependent protein catabolic process"/>
    <property type="evidence" value="ECO:0007669"/>
    <property type="project" value="TreeGrafter"/>
</dbReference>
<evidence type="ECO:0000256" key="1">
    <source>
        <dbReference type="ARBA" id="ARBA00061469"/>
    </source>
</evidence>
<dbReference type="STRING" id="675120.N1Q3V1"/>
<dbReference type="PANTHER" id="PTHR14534:SF3">
    <property type="entry name" value="GID COMPLEX SUBUNIT 4 HOMOLOG"/>
    <property type="match status" value="1"/>
</dbReference>
<name>N1Q3V1_DOTSN</name>
<keyword evidence="4" id="KW-1185">Reference proteome</keyword>
<dbReference type="GO" id="GO:0045721">
    <property type="term" value="P:negative regulation of gluconeogenesis"/>
    <property type="evidence" value="ECO:0007669"/>
    <property type="project" value="TreeGrafter"/>
</dbReference>
<feature type="region of interest" description="Disordered" evidence="2">
    <location>
        <begin position="350"/>
        <end position="376"/>
    </location>
</feature>
<dbReference type="Pfam" id="PF09783">
    <property type="entry name" value="Vac_ImportDeg"/>
    <property type="match status" value="1"/>
</dbReference>